<evidence type="ECO:0000256" key="1">
    <source>
        <dbReference type="SAM" id="MobiDB-lite"/>
    </source>
</evidence>
<dbReference type="AlphaFoldDB" id="A0AAX6TD13"/>
<evidence type="ECO:0000313" key="2">
    <source>
        <dbReference type="Proteomes" id="UP000694906"/>
    </source>
</evidence>
<protein>
    <submittedName>
        <fullName evidence="3">Uncharacterized protein LOC110350596</fullName>
    </submittedName>
</protein>
<accession>A0AAX6TD13</accession>
<sequence length="207" mass="22823">MAANGAPSTARPATPQPVGLARPARSFLHVGLGRGRHLPGGACWMPLRAAPPPAAGQWSPSTCLRVSVSDGPQQKHMLLPGSKQEMLEQSCPPRENPTLFFPRFFYRGLVAQNWETWRWWWGLGLHHLLGWGCILDQRSAEELDSRNSSRILVFLGRRSALPSVFEVEKSFPSPGHRFLLAVVPVVCTNGRGGGPRKRVRALPGRRA</sequence>
<dbReference type="GeneID" id="110350596"/>
<dbReference type="RefSeq" id="XP_021119761.1">
    <property type="nucleotide sequence ID" value="XM_021264102.1"/>
</dbReference>
<organism evidence="2 3">
    <name type="scientific">Heterocephalus glaber</name>
    <name type="common">Naked mole rat</name>
    <dbReference type="NCBI Taxonomy" id="10181"/>
    <lineage>
        <taxon>Eukaryota</taxon>
        <taxon>Metazoa</taxon>
        <taxon>Chordata</taxon>
        <taxon>Craniata</taxon>
        <taxon>Vertebrata</taxon>
        <taxon>Euteleostomi</taxon>
        <taxon>Mammalia</taxon>
        <taxon>Eutheria</taxon>
        <taxon>Euarchontoglires</taxon>
        <taxon>Glires</taxon>
        <taxon>Rodentia</taxon>
        <taxon>Hystricomorpha</taxon>
        <taxon>Bathyergidae</taxon>
        <taxon>Heterocephalus</taxon>
    </lineage>
</organism>
<proteinExistence type="predicted"/>
<gene>
    <name evidence="3" type="primary">LOC110350596</name>
</gene>
<feature type="region of interest" description="Disordered" evidence="1">
    <location>
        <begin position="1"/>
        <end position="20"/>
    </location>
</feature>
<reference evidence="3" key="1">
    <citation type="submission" date="2025-08" db="UniProtKB">
        <authorList>
            <consortium name="RefSeq"/>
        </authorList>
    </citation>
    <scope>IDENTIFICATION</scope>
</reference>
<keyword evidence="2" id="KW-1185">Reference proteome</keyword>
<dbReference type="Proteomes" id="UP000694906">
    <property type="component" value="Unplaced"/>
</dbReference>
<name>A0AAX6TD13_HETGA</name>
<evidence type="ECO:0000313" key="3">
    <source>
        <dbReference type="RefSeq" id="XP_021119761.1"/>
    </source>
</evidence>